<dbReference type="EMBL" id="CP069188">
    <property type="protein sequence ID" value="QRV15136.1"/>
    <property type="molecule type" value="Genomic_DNA"/>
</dbReference>
<feature type="compositionally biased region" description="Acidic residues" evidence="1">
    <location>
        <begin position="33"/>
        <end position="42"/>
    </location>
</feature>
<evidence type="ECO:0000313" key="3">
    <source>
        <dbReference type="EMBL" id="QRV15136.1"/>
    </source>
</evidence>
<evidence type="ECO:0000256" key="1">
    <source>
        <dbReference type="SAM" id="MobiDB-lite"/>
    </source>
</evidence>
<dbReference type="GeneID" id="62877431"/>
<gene>
    <name evidence="3" type="ORF">JMJ58_19865</name>
</gene>
<dbReference type="KEGG" id="hsal:JMJ58_19865"/>
<evidence type="ECO:0000313" key="4">
    <source>
        <dbReference type="Proteomes" id="UP000637819"/>
    </source>
</evidence>
<proteinExistence type="predicted"/>
<evidence type="ECO:0000259" key="2">
    <source>
        <dbReference type="Pfam" id="PF26490"/>
    </source>
</evidence>
<dbReference type="InterPro" id="IPR058473">
    <property type="entry name" value="DUF8159"/>
</dbReference>
<dbReference type="RefSeq" id="WP_204747744.1">
    <property type="nucleotide sequence ID" value="NZ_CP069188.1"/>
</dbReference>
<sequence>MTDERPLDVALENRLMGQGIYVTDCEYRPPDSEVTDGSDSFDEGATPPDGTGLALEYETVSETAGIESGEVGVVVRTLLDVAAEREWSPGRLEATSLTTDGDVRGRWHVEREWFDGLGIELDDLEFSQRVLETRRPVTGTE</sequence>
<dbReference type="AlphaFoldDB" id="A0A8T8E0Y7"/>
<feature type="domain" description="DUF8159" evidence="2">
    <location>
        <begin position="1"/>
        <end position="137"/>
    </location>
</feature>
<dbReference type="OrthoDB" id="290983at2157"/>
<reference evidence="3 4" key="1">
    <citation type="submission" date="2021-01" db="EMBL/GenBank/DDBJ databases">
        <title>Genome Sequence and Methylation Pattern of Haloterrigena salifodinae BOL5-1, An Extremely Halophilic Archaeon from a Bolivian Salt Mine.</title>
        <authorList>
            <person name="DasSarma P."/>
            <person name="Anton B.P."/>
            <person name="DasSarma S.L."/>
            <person name="von Ehrenheim H.A.L."/>
            <person name="Martinez F.L."/>
            <person name="Guzman D."/>
            <person name="Roberts R.J."/>
            <person name="DasSarma S."/>
        </authorList>
    </citation>
    <scope>NUCLEOTIDE SEQUENCE [LARGE SCALE GENOMIC DNA]</scope>
    <source>
        <strain evidence="3 4">BOL5-1</strain>
    </source>
</reference>
<dbReference type="Proteomes" id="UP000637819">
    <property type="component" value="Chromosome"/>
</dbReference>
<name>A0A8T8E0Y7_9EURY</name>
<accession>A0A8T8E0Y7</accession>
<organism evidence="3 4">
    <name type="scientific">Haloterrigena salifodinae</name>
    <dbReference type="NCBI Taxonomy" id="2675099"/>
    <lineage>
        <taxon>Archaea</taxon>
        <taxon>Methanobacteriati</taxon>
        <taxon>Methanobacteriota</taxon>
        <taxon>Stenosarchaea group</taxon>
        <taxon>Halobacteria</taxon>
        <taxon>Halobacteriales</taxon>
        <taxon>Natrialbaceae</taxon>
        <taxon>Haloterrigena</taxon>
    </lineage>
</organism>
<feature type="region of interest" description="Disordered" evidence="1">
    <location>
        <begin position="27"/>
        <end position="49"/>
    </location>
</feature>
<protein>
    <recommendedName>
        <fullName evidence="2">DUF8159 domain-containing protein</fullName>
    </recommendedName>
</protein>
<dbReference type="Pfam" id="PF26490">
    <property type="entry name" value="DUF8159"/>
    <property type="match status" value="1"/>
</dbReference>
<keyword evidence="4" id="KW-1185">Reference proteome</keyword>